<accession>A0A4R2J878</accession>
<keyword evidence="3" id="KW-1185">Reference proteome</keyword>
<evidence type="ECO:0000259" key="1">
    <source>
        <dbReference type="Pfam" id="PF01814"/>
    </source>
</evidence>
<comment type="caution">
    <text evidence="2">The sequence shown here is derived from an EMBL/GenBank/DDBJ whole genome shotgun (WGS) entry which is preliminary data.</text>
</comment>
<dbReference type="Pfam" id="PF01814">
    <property type="entry name" value="Hemerythrin"/>
    <property type="match status" value="1"/>
</dbReference>
<dbReference type="CDD" id="cd12108">
    <property type="entry name" value="Hr-like"/>
    <property type="match status" value="1"/>
</dbReference>
<protein>
    <submittedName>
        <fullName evidence="2">Hemerythrin HHE cation binding domain-containing protein</fullName>
    </submittedName>
</protein>
<dbReference type="RefSeq" id="WP_132123810.1">
    <property type="nucleotide sequence ID" value="NZ_SLWS01000011.1"/>
</dbReference>
<dbReference type="InterPro" id="IPR012312">
    <property type="entry name" value="Hemerythrin-like"/>
</dbReference>
<dbReference type="AlphaFoldDB" id="A0A4R2J878"/>
<evidence type="ECO:0000313" key="2">
    <source>
        <dbReference type="EMBL" id="TCO52836.1"/>
    </source>
</evidence>
<reference evidence="2 3" key="1">
    <citation type="submission" date="2019-03" db="EMBL/GenBank/DDBJ databases">
        <title>Genomic Encyclopedia of Type Strains, Phase IV (KMG-IV): sequencing the most valuable type-strain genomes for metagenomic binning, comparative biology and taxonomic classification.</title>
        <authorList>
            <person name="Goeker M."/>
        </authorList>
    </citation>
    <scope>NUCLEOTIDE SEQUENCE [LARGE SCALE GENOMIC DNA]</scope>
    <source>
        <strain evidence="2 3">DSM 45934</strain>
    </source>
</reference>
<dbReference type="Proteomes" id="UP000295680">
    <property type="component" value="Unassembled WGS sequence"/>
</dbReference>
<feature type="domain" description="Hemerythrin-like" evidence="1">
    <location>
        <begin position="21"/>
        <end position="145"/>
    </location>
</feature>
<name>A0A4R2J878_9PSEU</name>
<proteinExistence type="predicted"/>
<dbReference type="EMBL" id="SLWS01000011">
    <property type="protein sequence ID" value="TCO52836.1"/>
    <property type="molecule type" value="Genomic_DNA"/>
</dbReference>
<dbReference type="OrthoDB" id="5197650at2"/>
<dbReference type="Gene3D" id="1.20.120.520">
    <property type="entry name" value="nmb1532 protein domain like"/>
    <property type="match status" value="1"/>
</dbReference>
<evidence type="ECO:0000313" key="3">
    <source>
        <dbReference type="Proteomes" id="UP000295680"/>
    </source>
</evidence>
<organism evidence="2 3">
    <name type="scientific">Actinocrispum wychmicini</name>
    <dbReference type="NCBI Taxonomy" id="1213861"/>
    <lineage>
        <taxon>Bacteria</taxon>
        <taxon>Bacillati</taxon>
        <taxon>Actinomycetota</taxon>
        <taxon>Actinomycetes</taxon>
        <taxon>Pseudonocardiales</taxon>
        <taxon>Pseudonocardiaceae</taxon>
        <taxon>Actinocrispum</taxon>
    </lineage>
</organism>
<sequence length="223" mass="24659">MNTNEQGLSTKNGVEGLPEHIRAFALMHVAMRRDSARLVAAAPKVTGSTAPAVGAWFRQLFDIIDWHHRTEDDVLFPDIRRRVPSFAAKEQALAHDHTALDQAMAAVAATLAPGGDLAKLPVAAEKFRTILLEHLDLEETVVFPVFVNDLSVRTYLEVERRVVGTAPMSLRTILYPWMFDGIDRRTAARVAQATIPLPVRLIGDTVLKMRYQRAIATVVSLAS</sequence>
<gene>
    <name evidence="2" type="ORF">EV192_11130</name>
</gene>